<dbReference type="RefSeq" id="WP_068698458.1">
    <property type="nucleotide sequence ID" value="NZ_CP014167.1"/>
</dbReference>
<dbReference type="EMBL" id="CP014167">
    <property type="protein sequence ID" value="ANS76116.1"/>
    <property type="molecule type" value="Genomic_DNA"/>
</dbReference>
<name>A0A1B1N3Y8_9BACL</name>
<dbReference type="KEGG" id="pyg:AWM70_17265"/>
<proteinExistence type="predicted"/>
<reference evidence="1 2" key="1">
    <citation type="submission" date="2016-01" db="EMBL/GenBank/DDBJ databases">
        <title>Complete Genome Sequence of Paenibacillus yonginensis DCY84, a novel Plant Growth-Promoting Bacteria with Elicitation of Induced Systemic Resistance.</title>
        <authorList>
            <person name="Kim Y.J."/>
            <person name="Yang D.C."/>
            <person name="Sukweenadhi J."/>
        </authorList>
    </citation>
    <scope>NUCLEOTIDE SEQUENCE [LARGE SCALE GENOMIC DNA]</scope>
    <source>
        <strain evidence="1 2">DCY84</strain>
    </source>
</reference>
<dbReference type="STRING" id="1462996.AWM70_17265"/>
<evidence type="ECO:0000313" key="1">
    <source>
        <dbReference type="EMBL" id="ANS76116.1"/>
    </source>
</evidence>
<evidence type="ECO:0000313" key="2">
    <source>
        <dbReference type="Proteomes" id="UP000092573"/>
    </source>
</evidence>
<dbReference type="Proteomes" id="UP000092573">
    <property type="component" value="Chromosome"/>
</dbReference>
<accession>A0A1B1N3Y8</accession>
<gene>
    <name evidence="1" type="ORF">AWM70_17265</name>
</gene>
<keyword evidence="2" id="KW-1185">Reference proteome</keyword>
<dbReference type="OrthoDB" id="2373107at2"/>
<protein>
    <submittedName>
        <fullName evidence="1">Uncharacterized protein</fullName>
    </submittedName>
</protein>
<dbReference type="AlphaFoldDB" id="A0A1B1N3Y8"/>
<sequence>MTEDTKPIYNQRVKEILKGLSQKIPRDQLAQQFGHKNYKTLDIYMRRKNFTWDQTNRTYVPKVTGSQAKEKVMPTSKAGIVVEMMKEPDYDIERICSAVGFRDNRQLAEYMTSKGYTWSSADRTYKKEFGRVEQHNGPEGKEREVLIEEPTETSRASMAPPVPVQWTDSQDPVTFIQQYEPLLQWLKANQSRISEMIEPTRADTLPRYILPGRATGKTIQMSDSLQDMAVTFCNERNIKQRELFEVALIEFFKKYGYHYEVANLMGSY</sequence>
<organism evidence="1 2">
    <name type="scientific">Paenibacillus yonginensis</name>
    <dbReference type="NCBI Taxonomy" id="1462996"/>
    <lineage>
        <taxon>Bacteria</taxon>
        <taxon>Bacillati</taxon>
        <taxon>Bacillota</taxon>
        <taxon>Bacilli</taxon>
        <taxon>Bacillales</taxon>
        <taxon>Paenibacillaceae</taxon>
        <taxon>Paenibacillus</taxon>
    </lineage>
</organism>